<accession>C2XU57</accession>
<proteinExistence type="predicted"/>
<name>C2XU57_BACMY</name>
<gene>
    <name evidence="1" type="ORF">bcere0026_22280</name>
</gene>
<organism evidence="1">
    <name type="scientific">Bacillus mycoides</name>
    <dbReference type="NCBI Taxonomy" id="1405"/>
    <lineage>
        <taxon>Bacteria</taxon>
        <taxon>Bacillati</taxon>
        <taxon>Bacillota</taxon>
        <taxon>Bacilli</taxon>
        <taxon>Bacillales</taxon>
        <taxon>Bacillaceae</taxon>
        <taxon>Bacillus</taxon>
        <taxon>Bacillus cereus group</taxon>
    </lineage>
</organism>
<sequence>MKRDFLEDLIKGKYSSRENIADIEPYLLEGIPYGLPINASAELRRYIAAAIFKHINPEKDFEEIVDSLDIDNYSDEKNVSHYDGIIFAITNAVEITTCIMKDLFQKLLNDKPESITHGETLFFSSLTRLKQSFNSTVTLLRYGYFVEVITVFRLIYEQLCWACFVIDENSDKNIINNKTTSNTKYLKEKINKEYGKFYDDLSKGAHLAPKTIAKYLSLGDEGLKILERSGKKCKEEISYLILLFRIYIEVFQYSINEHFELEDVDKKYYNDFIYSQLILHSKLCENFNSDKICMPIVKKL</sequence>
<evidence type="ECO:0000313" key="1">
    <source>
        <dbReference type="EMBL" id="EEL70774.1"/>
    </source>
</evidence>
<protein>
    <submittedName>
        <fullName evidence="1">Uncharacterized protein</fullName>
    </submittedName>
</protein>
<comment type="caution">
    <text evidence="1">The sequence shown here is derived from an EMBL/GenBank/DDBJ whole genome shotgun (WGS) entry which is preliminary data.</text>
</comment>
<dbReference type="RefSeq" id="WP_002065414.1">
    <property type="nucleotide sequence ID" value="NZ_CM000737.1"/>
</dbReference>
<dbReference type="Proteomes" id="UP000001753">
    <property type="component" value="Chromosome"/>
</dbReference>
<dbReference type="AlphaFoldDB" id="C2XU57"/>
<reference evidence="1" key="1">
    <citation type="journal article" date="2012" name="Genome Res.">
        <title>Genomic characterization of the Bacillus cereus sensu lato species: Backdrop to the evolution of Bacillus anthracis.</title>
        <authorList>
            <person name="Zwick M.E."/>
            <person name="Joseph S.J."/>
            <person name="Didelot X."/>
            <person name="Chen P.E."/>
            <person name="Bishop-Lilly K.A."/>
            <person name="Stewart A.C."/>
            <person name="Willner K."/>
            <person name="Nolan N."/>
            <person name="Lentz S."/>
            <person name="Thomason M.K."/>
            <person name="Sozhamannan S."/>
            <person name="Mateczun A.J."/>
            <person name="Du L."/>
            <person name="Read T.D."/>
        </authorList>
    </citation>
    <scope>NUCLEOTIDE SEQUENCE [LARGE SCALE GENOMIC DNA]</scope>
    <source>
        <strain evidence="1">AH603</strain>
    </source>
</reference>
<dbReference type="HOGENOM" id="CLU_926385_0_0_9"/>
<dbReference type="EMBL" id="ACMP01000068">
    <property type="protein sequence ID" value="EEL70774.1"/>
    <property type="molecule type" value="Genomic_DNA"/>
</dbReference>